<evidence type="ECO:0000313" key="2">
    <source>
        <dbReference type="Proteomes" id="UP000886723"/>
    </source>
</evidence>
<dbReference type="Proteomes" id="UP000886723">
    <property type="component" value="Unassembled WGS sequence"/>
</dbReference>
<comment type="caution">
    <text evidence="1">The sequence shown here is derived from an EMBL/GenBank/DDBJ whole genome shotgun (WGS) entry which is preliminary data.</text>
</comment>
<sequence>MRSFKRIAWCGLFLMLCVAVNGFLNVCMIPYTYTRVDAHNLRTARYEEVFVGSSHGKCGLDPAVMQEVTGKISINVCQGGEYPVDAYFLVKEAARNRKLSRVILEVDPGYWVTEPNQTADYAVFYQEMEFSPVKAEYFLEKMMQADFRTTLFPWYLYRKEIRQVPQILEQKRGNVYKNYGVEPFSSPVQDYRQDGMIVRKPVESDRTQEDQPVLFSKDELNPDAGKYFKKLAEFCEKEGIRLIAVTTPVPRVTYEKYQDAYDSAAAYFDSYMEKAGVPYYDFTRGWEYGMPSQLEEFADYEGHLYGDGAAEFTRSFGEILEEAGY</sequence>
<evidence type="ECO:0008006" key="3">
    <source>
        <dbReference type="Google" id="ProtNLM"/>
    </source>
</evidence>
<name>A0A9D1NXE8_9FIRM</name>
<gene>
    <name evidence="1" type="ORF">IAA63_11580</name>
</gene>
<reference evidence="1" key="2">
    <citation type="journal article" date="2021" name="PeerJ">
        <title>Extensive microbial diversity within the chicken gut microbiome revealed by metagenomics and culture.</title>
        <authorList>
            <person name="Gilroy R."/>
            <person name="Ravi A."/>
            <person name="Getino M."/>
            <person name="Pursley I."/>
            <person name="Horton D.L."/>
            <person name="Alikhan N.F."/>
            <person name="Baker D."/>
            <person name="Gharbi K."/>
            <person name="Hall N."/>
            <person name="Watson M."/>
            <person name="Adriaenssens E.M."/>
            <person name="Foster-Nyarko E."/>
            <person name="Jarju S."/>
            <person name="Secka A."/>
            <person name="Antonio M."/>
            <person name="Oren A."/>
            <person name="Chaudhuri R.R."/>
            <person name="La Ragione R."/>
            <person name="Hildebrand F."/>
            <person name="Pallen M.J."/>
        </authorList>
    </citation>
    <scope>NUCLEOTIDE SEQUENCE</scope>
    <source>
        <strain evidence="1">ChiBcec2-4451</strain>
    </source>
</reference>
<proteinExistence type="predicted"/>
<organism evidence="1 2">
    <name type="scientific">Candidatus Pullilachnospira stercoravium</name>
    <dbReference type="NCBI Taxonomy" id="2840913"/>
    <lineage>
        <taxon>Bacteria</taxon>
        <taxon>Bacillati</taxon>
        <taxon>Bacillota</taxon>
        <taxon>Clostridia</taxon>
        <taxon>Lachnospirales</taxon>
        <taxon>Lachnospiraceae</taxon>
        <taxon>Lachnospiraceae incertae sedis</taxon>
        <taxon>Candidatus Pullilachnospira</taxon>
    </lineage>
</organism>
<dbReference type="EMBL" id="DVON01000245">
    <property type="protein sequence ID" value="HIV13764.1"/>
    <property type="molecule type" value="Genomic_DNA"/>
</dbReference>
<protein>
    <recommendedName>
        <fullName evidence="3">SGNH/GDSL hydrolase family protein</fullName>
    </recommendedName>
</protein>
<accession>A0A9D1NXE8</accession>
<dbReference type="AlphaFoldDB" id="A0A9D1NXE8"/>
<reference evidence="1" key="1">
    <citation type="submission" date="2020-10" db="EMBL/GenBank/DDBJ databases">
        <authorList>
            <person name="Gilroy R."/>
        </authorList>
    </citation>
    <scope>NUCLEOTIDE SEQUENCE</scope>
    <source>
        <strain evidence="1">ChiBcec2-4451</strain>
    </source>
</reference>
<evidence type="ECO:0000313" key="1">
    <source>
        <dbReference type="EMBL" id="HIV13764.1"/>
    </source>
</evidence>